<feature type="domain" description="M23ase beta-sheet core" evidence="3">
    <location>
        <begin position="74"/>
        <end position="146"/>
    </location>
</feature>
<evidence type="ECO:0000256" key="1">
    <source>
        <dbReference type="ARBA" id="ARBA00022729"/>
    </source>
</evidence>
<evidence type="ECO:0000259" key="3">
    <source>
        <dbReference type="Pfam" id="PF01551"/>
    </source>
</evidence>
<organism evidence="4 5">
    <name type="scientific">Corynebacterium nuruki</name>
    <dbReference type="NCBI Taxonomy" id="1032851"/>
    <lineage>
        <taxon>Bacteria</taxon>
        <taxon>Bacillati</taxon>
        <taxon>Actinomycetota</taxon>
        <taxon>Actinomycetes</taxon>
        <taxon>Mycobacteriales</taxon>
        <taxon>Corynebacteriaceae</taxon>
        <taxon>Corynebacterium</taxon>
    </lineage>
</organism>
<feature type="signal peptide" evidence="2">
    <location>
        <begin position="1"/>
        <end position="39"/>
    </location>
</feature>
<keyword evidence="1 2" id="KW-0732">Signal</keyword>
<dbReference type="SUPFAM" id="SSF51261">
    <property type="entry name" value="Duplicated hybrid motif"/>
    <property type="match status" value="1"/>
</dbReference>
<dbReference type="EMBL" id="DQID01000188">
    <property type="protein sequence ID" value="HCT14561.1"/>
    <property type="molecule type" value="Genomic_DNA"/>
</dbReference>
<dbReference type="STRING" id="863239.GCA_000213935_02444"/>
<evidence type="ECO:0000256" key="2">
    <source>
        <dbReference type="SAM" id="SignalP"/>
    </source>
</evidence>
<reference evidence="4 5" key="1">
    <citation type="journal article" date="2018" name="Nat. Biotechnol.">
        <title>A standardized bacterial taxonomy based on genome phylogeny substantially revises the tree of life.</title>
        <authorList>
            <person name="Parks D.H."/>
            <person name="Chuvochina M."/>
            <person name="Waite D.W."/>
            <person name="Rinke C."/>
            <person name="Skarshewski A."/>
            <person name="Chaumeil P.A."/>
            <person name="Hugenholtz P."/>
        </authorList>
    </citation>
    <scope>NUCLEOTIDE SEQUENCE [LARGE SCALE GENOMIC DNA]</scope>
    <source>
        <strain evidence="4">UBA11247</strain>
    </source>
</reference>
<evidence type="ECO:0000313" key="5">
    <source>
        <dbReference type="Proteomes" id="UP000261739"/>
    </source>
</evidence>
<dbReference type="InterPro" id="IPR011055">
    <property type="entry name" value="Dup_hybrid_motif"/>
</dbReference>
<protein>
    <submittedName>
        <fullName evidence="4">M23 family peptidase</fullName>
    </submittedName>
</protein>
<proteinExistence type="predicted"/>
<dbReference type="GO" id="GO:0004222">
    <property type="term" value="F:metalloendopeptidase activity"/>
    <property type="evidence" value="ECO:0007669"/>
    <property type="project" value="TreeGrafter"/>
</dbReference>
<dbReference type="PANTHER" id="PTHR21666:SF289">
    <property type="entry name" value="L-ALA--D-GLU ENDOPEPTIDASE"/>
    <property type="match status" value="1"/>
</dbReference>
<name>A0A3D4SZX2_9CORY</name>
<dbReference type="RefSeq" id="WP_010119012.1">
    <property type="nucleotide sequence ID" value="NZ_DAITTW010000095.1"/>
</dbReference>
<feature type="chain" id="PRO_5017661090" evidence="2">
    <location>
        <begin position="40"/>
        <end position="188"/>
    </location>
</feature>
<dbReference type="AlphaFoldDB" id="A0A3D4SZX2"/>
<dbReference type="PANTHER" id="PTHR21666">
    <property type="entry name" value="PEPTIDASE-RELATED"/>
    <property type="match status" value="1"/>
</dbReference>
<comment type="caution">
    <text evidence="4">The sequence shown here is derived from an EMBL/GenBank/DDBJ whole genome shotgun (WGS) entry which is preliminary data.</text>
</comment>
<dbReference type="Proteomes" id="UP000261739">
    <property type="component" value="Unassembled WGS sequence"/>
</dbReference>
<dbReference type="Pfam" id="PF01551">
    <property type="entry name" value="Peptidase_M23"/>
    <property type="match status" value="1"/>
</dbReference>
<dbReference type="CDD" id="cd12797">
    <property type="entry name" value="M23_peptidase"/>
    <property type="match status" value="1"/>
</dbReference>
<gene>
    <name evidence="4" type="ORF">DIW82_07165</name>
</gene>
<sequence>MTTTLLRRPCRPCRFRRRPRLTAGLLAAALVVTLPPPDAAPADAPPGVTATHRRPVPGSVLVPADIPEKNWLPGHRGVDLTAAPGAAVHASAAGTVRFAGTVAGTPVVSIDHGTGLRTTYEPVLTTVHRGDHVSRGQVIGHLADAATLPETARRTPGLSWGAVIGEDADGHYIDPMTLLGPVQVRLWA</sequence>
<dbReference type="InterPro" id="IPR016047">
    <property type="entry name" value="M23ase_b-sheet_dom"/>
</dbReference>
<evidence type="ECO:0000313" key="4">
    <source>
        <dbReference type="EMBL" id="HCT14561.1"/>
    </source>
</evidence>
<accession>A0A3D4SZX2</accession>
<dbReference type="Gene3D" id="2.70.70.10">
    <property type="entry name" value="Glucose Permease (Domain IIA)"/>
    <property type="match status" value="1"/>
</dbReference>
<dbReference type="InterPro" id="IPR050570">
    <property type="entry name" value="Cell_wall_metabolism_enzyme"/>
</dbReference>